<dbReference type="SUPFAM" id="SSF51726">
    <property type="entry name" value="UROD/MetE-like"/>
    <property type="match status" value="1"/>
</dbReference>
<dbReference type="GO" id="GO:0004853">
    <property type="term" value="F:uroporphyrinogen decarboxylase activity"/>
    <property type="evidence" value="ECO:0007669"/>
    <property type="project" value="InterPro"/>
</dbReference>
<protein>
    <recommendedName>
        <fullName evidence="1">Uroporphyrinogen decarboxylase (URO-D) domain-containing protein</fullName>
    </recommendedName>
</protein>
<dbReference type="Pfam" id="PF01208">
    <property type="entry name" value="URO-D"/>
    <property type="match status" value="1"/>
</dbReference>
<feature type="domain" description="Uroporphyrinogen decarboxylase (URO-D)" evidence="1">
    <location>
        <begin position="88"/>
        <end position="341"/>
    </location>
</feature>
<evidence type="ECO:0000313" key="2">
    <source>
        <dbReference type="EMBL" id="KAA6300204.1"/>
    </source>
</evidence>
<dbReference type="PANTHER" id="PTHR47099:SF1">
    <property type="entry name" value="METHYLCOBAMIDE:COM METHYLTRANSFERASE MTBA"/>
    <property type="match status" value="1"/>
</dbReference>
<proteinExistence type="predicted"/>
<sequence length="343" mass="38819">MTHLERYLSTIERRSVDYPATWLGLPDRTALPALFAHFKVASQDELKLKINDDVYDVVMPYHSPTSDAIETAFNFAKDKQDGRTLTAPGFFENCSDPADVNTFDWPDPAKYIDPALCRKVVENVPKQDYAVMGVVWSSRFQDACSAFGMEAALIKLYAEPEMFKAVIDRITEFYLRANEIFYEATKGKLHVVLFGDDYASQYELLVVPEILRKYVFDGTRQLIQQAKSYGLKVSFHSCGSVHDVIPDLISMGVDVVEPIQALAANMEPQRLKDEFSQKMSFSGGVDAQYLLVKGTPEQVREKVRELKRLFPTGLVISSSHETVLPDMPPENIEALFDEVHRNN</sequence>
<comment type="caution">
    <text evidence="2">The sequence shown here is derived from an EMBL/GenBank/DDBJ whole genome shotgun (WGS) entry which is preliminary data.</text>
</comment>
<dbReference type="AlphaFoldDB" id="A0A5M8NXG3"/>
<dbReference type="Proteomes" id="UP000324575">
    <property type="component" value="Unassembled WGS sequence"/>
</dbReference>
<evidence type="ECO:0000313" key="3">
    <source>
        <dbReference type="Proteomes" id="UP000324575"/>
    </source>
</evidence>
<dbReference type="PANTHER" id="PTHR47099">
    <property type="entry name" value="METHYLCOBAMIDE:COM METHYLTRANSFERASE MTBA"/>
    <property type="match status" value="1"/>
</dbReference>
<accession>A0A5M8NXG3</accession>
<dbReference type="EMBL" id="SNRX01000120">
    <property type="protein sequence ID" value="KAA6300204.1"/>
    <property type="molecule type" value="Genomic_DNA"/>
</dbReference>
<dbReference type="GO" id="GO:0006779">
    <property type="term" value="P:porphyrin-containing compound biosynthetic process"/>
    <property type="evidence" value="ECO:0007669"/>
    <property type="project" value="InterPro"/>
</dbReference>
<reference evidence="2 3" key="1">
    <citation type="submission" date="2019-03" db="EMBL/GenBank/DDBJ databases">
        <title>Single cell metagenomics reveals metabolic interactions within the superorganism composed of flagellate Streblomastix strix and complex community of Bacteroidetes bacteria on its surface.</title>
        <authorList>
            <person name="Treitli S.C."/>
            <person name="Kolisko M."/>
            <person name="Husnik F."/>
            <person name="Keeling P."/>
            <person name="Hampl V."/>
        </authorList>
    </citation>
    <scope>NUCLEOTIDE SEQUENCE [LARGE SCALE GENOMIC DNA]</scope>
    <source>
        <strain evidence="2">St1</strain>
    </source>
</reference>
<evidence type="ECO:0000259" key="1">
    <source>
        <dbReference type="Pfam" id="PF01208"/>
    </source>
</evidence>
<name>A0A5M8NXG3_9BACT</name>
<dbReference type="Gene3D" id="3.20.20.210">
    <property type="match status" value="1"/>
</dbReference>
<dbReference type="InterPro" id="IPR038071">
    <property type="entry name" value="UROD/MetE-like_sf"/>
</dbReference>
<organism evidence="2 3">
    <name type="scientific">Candidatus Ordinivivax streblomastigis</name>
    <dbReference type="NCBI Taxonomy" id="2540710"/>
    <lineage>
        <taxon>Bacteria</taxon>
        <taxon>Pseudomonadati</taxon>
        <taxon>Bacteroidota</taxon>
        <taxon>Bacteroidia</taxon>
        <taxon>Bacteroidales</taxon>
        <taxon>Candidatus Ordinivivax</taxon>
    </lineage>
</organism>
<dbReference type="InterPro" id="IPR052024">
    <property type="entry name" value="Methanogen_methyltrans"/>
</dbReference>
<dbReference type="InterPro" id="IPR000257">
    <property type="entry name" value="Uroporphyrinogen_deCOase"/>
</dbReference>
<gene>
    <name evidence="2" type="ORF">EZS26_003655</name>
</gene>